<evidence type="ECO:0000313" key="1">
    <source>
        <dbReference type="EMBL" id="EEW51489.1"/>
    </source>
</evidence>
<dbReference type="EMBL" id="ACLN01000016">
    <property type="protein sequence ID" value="EEW51489.1"/>
    <property type="molecule type" value="Genomic_DNA"/>
</dbReference>
<comment type="caution">
    <text evidence="1">The sequence shown here is derived from an EMBL/GenBank/DDBJ whole genome shotgun (WGS) entry which is preliminary data.</text>
</comment>
<evidence type="ECO:0000313" key="2">
    <source>
        <dbReference type="Proteomes" id="UP000004115"/>
    </source>
</evidence>
<proteinExistence type="predicted"/>
<dbReference type="AlphaFoldDB" id="C8PDD9"/>
<dbReference type="Proteomes" id="UP000004115">
    <property type="component" value="Unassembled WGS sequence"/>
</dbReference>
<sequence>MIAQTFQYILIAGVPLEHGGKMKQVIVSMIKVYLRIKNQQ</sequence>
<protein>
    <submittedName>
        <fullName evidence="1">Uncharacterized protein</fullName>
    </submittedName>
</protein>
<name>C8PDD9_9LACO</name>
<keyword evidence="2" id="KW-1185">Reference proteome</keyword>
<reference evidence="1 2" key="1">
    <citation type="submission" date="2009-09" db="EMBL/GenBank/DDBJ databases">
        <authorList>
            <person name="Qin X."/>
            <person name="Bachman B."/>
            <person name="Battles P."/>
            <person name="Bell A."/>
            <person name="Bess C."/>
            <person name="Bickham C."/>
            <person name="Chaboub L."/>
            <person name="Chen D."/>
            <person name="Coyle M."/>
            <person name="Deiros D.R."/>
            <person name="Dinh H."/>
            <person name="Forbes L."/>
            <person name="Fowler G."/>
            <person name="Francisco L."/>
            <person name="Fu Q."/>
            <person name="Gubbala S."/>
            <person name="Hale W."/>
            <person name="Han Y."/>
            <person name="Hemphill L."/>
            <person name="Highlander S.K."/>
            <person name="Hirani K."/>
            <person name="Hogues M."/>
            <person name="Jackson L."/>
            <person name="Jakkamsetti A."/>
            <person name="Javaid M."/>
            <person name="Jiang H."/>
            <person name="Korchina V."/>
            <person name="Kovar C."/>
            <person name="Lara F."/>
            <person name="Lee S."/>
            <person name="Mata R."/>
            <person name="Mathew T."/>
            <person name="Moen C."/>
            <person name="Morales K."/>
            <person name="Munidasa M."/>
            <person name="Nazareth L."/>
            <person name="Ngo R."/>
            <person name="Nguyen L."/>
            <person name="Okwuonu G."/>
            <person name="Ongeri F."/>
            <person name="Patil S."/>
            <person name="Petrosino J."/>
            <person name="Pham C."/>
            <person name="Pham P."/>
            <person name="Pu L.-L."/>
            <person name="Puazo M."/>
            <person name="Raj R."/>
            <person name="Reid J."/>
            <person name="Rouhana J."/>
            <person name="Saada N."/>
            <person name="Shang Y."/>
            <person name="Simmons D."/>
            <person name="Thornton R."/>
            <person name="Warren J."/>
            <person name="Weissenberger G."/>
            <person name="Zhang J."/>
            <person name="Zhang L."/>
            <person name="Zhou C."/>
            <person name="Zhu D."/>
            <person name="Muzny D."/>
            <person name="Worley K."/>
            <person name="Gibbs R."/>
        </authorList>
    </citation>
    <scope>NUCLEOTIDE SEQUENCE [LARGE SCALE GENOMIC DNA]</scope>
    <source>
        <strain evidence="1 2">DSM 13335</strain>
    </source>
</reference>
<dbReference type="HOGENOM" id="CLU_3291509_0_0_9"/>
<accession>C8PDD9</accession>
<organism evidence="1 2">
    <name type="scientific">Lactobacillus iners DSM 13335</name>
    <dbReference type="NCBI Taxonomy" id="525328"/>
    <lineage>
        <taxon>Bacteria</taxon>
        <taxon>Bacillati</taxon>
        <taxon>Bacillota</taxon>
        <taxon>Bacilli</taxon>
        <taxon>Lactobacillales</taxon>
        <taxon>Lactobacillaceae</taxon>
        <taxon>Lactobacillus</taxon>
    </lineage>
</organism>
<gene>
    <name evidence="1" type="ORF">HMPREF0520_1109</name>
</gene>